<protein>
    <submittedName>
        <fullName evidence="2">DUF2399 domain-containing protein</fullName>
    </submittedName>
</protein>
<proteinExistence type="predicted"/>
<dbReference type="EMBL" id="SSOB01000032">
    <property type="protein sequence ID" value="THF75371.1"/>
    <property type="molecule type" value="Genomic_DNA"/>
</dbReference>
<keyword evidence="3" id="KW-1185">Reference proteome</keyword>
<evidence type="ECO:0000313" key="2">
    <source>
        <dbReference type="EMBL" id="THF75371.1"/>
    </source>
</evidence>
<evidence type="ECO:0000259" key="1">
    <source>
        <dbReference type="Pfam" id="PF09983"/>
    </source>
</evidence>
<comment type="caution">
    <text evidence="2">The sequence shown here is derived from an EMBL/GenBank/DDBJ whole genome shotgun (WGS) entry which is preliminary data.</text>
</comment>
<accession>A0A4S4BLC9</accession>
<organism evidence="2 3">
    <name type="scientific">Cohnella fermenti</name>
    <dbReference type="NCBI Taxonomy" id="2565925"/>
    <lineage>
        <taxon>Bacteria</taxon>
        <taxon>Bacillati</taxon>
        <taxon>Bacillota</taxon>
        <taxon>Bacilli</taxon>
        <taxon>Bacillales</taxon>
        <taxon>Paenibacillaceae</taxon>
        <taxon>Cohnella</taxon>
    </lineage>
</organism>
<dbReference type="AlphaFoldDB" id="A0A4S4BLC9"/>
<reference evidence="2 3" key="1">
    <citation type="submission" date="2019-04" db="EMBL/GenBank/DDBJ databases">
        <title>Cohnella sp. nov. isolated from preserved vegetables.</title>
        <authorList>
            <person name="Lin S.-Y."/>
            <person name="Hung M.-H."/>
            <person name="Young C.-C."/>
        </authorList>
    </citation>
    <scope>NUCLEOTIDE SEQUENCE [LARGE SCALE GENOMIC DNA]</scope>
    <source>
        <strain evidence="2 3">CC-MHH1044</strain>
    </source>
</reference>
<dbReference type="OrthoDB" id="9809365at2"/>
<dbReference type="InterPro" id="IPR024534">
    <property type="entry name" value="JetD_C"/>
</dbReference>
<dbReference type="Proteomes" id="UP000310636">
    <property type="component" value="Unassembled WGS sequence"/>
</dbReference>
<dbReference type="Pfam" id="PF09983">
    <property type="entry name" value="JetD_C"/>
    <property type="match status" value="1"/>
</dbReference>
<evidence type="ECO:0000313" key="3">
    <source>
        <dbReference type="Proteomes" id="UP000310636"/>
    </source>
</evidence>
<name>A0A4S4BLC9_9BACL</name>
<sequence length="343" mass="40280">MYRSNELLCEKIKLELSNIQVKTIKLRQLENLFEGEVEYDIFFAAIRQLEMEELLKPIKSHGINHHGLAHAFRIQKQDLNKPLQEQIRIKQLQIHPLINLSCYFTLSLETWENDQELINRLNRYINEKGLPDKEAFSSERSYELAGDEKWIDEGGGRAFLERVGIYSSLRIVSIPEPLMFAINPSQMASAEHIHLIVENKAVYAALSTCLVESPYTTLIYGSGKSFLSSIMKLEEQLNMPDRTHRLLYFGDLDREGITIWNSLHHRRFAPPCLIFYRALLEKDFTYGKQNQRHNHEAENNFVRFFLAHEQDKVRQMLAKGGYYPQEALKADELREIWRHSWKE</sequence>
<gene>
    <name evidence="2" type="ORF">E6C55_22255</name>
</gene>
<dbReference type="RefSeq" id="WP_136372025.1">
    <property type="nucleotide sequence ID" value="NZ_SSOB01000032.1"/>
</dbReference>
<feature type="domain" description="Wadjet protein JetD C-terminal" evidence="1">
    <location>
        <begin position="188"/>
        <end position="331"/>
    </location>
</feature>